<dbReference type="PANTHER" id="PTHR32212">
    <property type="entry name" value="CYCLIN-LIKE F-BOX"/>
    <property type="match status" value="1"/>
</dbReference>
<dbReference type="ExpressionAtlas" id="A0A2K3MR35">
    <property type="expression patterns" value="baseline"/>
</dbReference>
<evidence type="ECO:0000313" key="1">
    <source>
        <dbReference type="EMBL" id="PNX93298.1"/>
    </source>
</evidence>
<reference evidence="1 2" key="1">
    <citation type="journal article" date="2014" name="Am. J. Bot.">
        <title>Genome assembly and annotation for red clover (Trifolium pratense; Fabaceae).</title>
        <authorList>
            <person name="Istvanek J."/>
            <person name="Jaros M."/>
            <person name="Krenek A."/>
            <person name="Repkova J."/>
        </authorList>
    </citation>
    <scope>NUCLEOTIDE SEQUENCE [LARGE SCALE GENOMIC DNA]</scope>
    <source>
        <strain evidence="2">cv. Tatra</strain>
        <tissue evidence="1">Young leaves</tissue>
    </source>
</reference>
<organism evidence="1 2">
    <name type="scientific">Trifolium pratense</name>
    <name type="common">Red clover</name>
    <dbReference type="NCBI Taxonomy" id="57577"/>
    <lineage>
        <taxon>Eukaryota</taxon>
        <taxon>Viridiplantae</taxon>
        <taxon>Streptophyta</taxon>
        <taxon>Embryophyta</taxon>
        <taxon>Tracheophyta</taxon>
        <taxon>Spermatophyta</taxon>
        <taxon>Magnoliopsida</taxon>
        <taxon>eudicotyledons</taxon>
        <taxon>Gunneridae</taxon>
        <taxon>Pentapetalae</taxon>
        <taxon>rosids</taxon>
        <taxon>fabids</taxon>
        <taxon>Fabales</taxon>
        <taxon>Fabaceae</taxon>
        <taxon>Papilionoideae</taxon>
        <taxon>50 kb inversion clade</taxon>
        <taxon>NPAAA clade</taxon>
        <taxon>Hologalegina</taxon>
        <taxon>IRL clade</taxon>
        <taxon>Trifolieae</taxon>
        <taxon>Trifolium</taxon>
    </lineage>
</organism>
<dbReference type="EMBL" id="ASHM01011374">
    <property type="protein sequence ID" value="PNX93298.1"/>
    <property type="molecule type" value="Genomic_DNA"/>
</dbReference>
<feature type="non-terminal residue" evidence="1">
    <location>
        <position position="249"/>
    </location>
</feature>
<evidence type="ECO:0000313" key="2">
    <source>
        <dbReference type="Proteomes" id="UP000236291"/>
    </source>
</evidence>
<dbReference type="PANTHER" id="PTHR32212:SF269">
    <property type="entry name" value="F-BOX_RNI_FBD-LIKE DOMAIN PROTEIN"/>
    <property type="match status" value="1"/>
</dbReference>
<proteinExistence type="predicted"/>
<accession>A0A2K3MR35</accession>
<reference evidence="1 2" key="2">
    <citation type="journal article" date="2017" name="Front. Plant Sci.">
        <title>Gene Classification and Mining of Molecular Markers Useful in Red Clover (Trifolium pratense) Breeding.</title>
        <authorList>
            <person name="Istvanek J."/>
            <person name="Dluhosova J."/>
            <person name="Dluhos P."/>
            <person name="Patkova L."/>
            <person name="Nedelnik J."/>
            <person name="Repkova J."/>
        </authorList>
    </citation>
    <scope>NUCLEOTIDE SEQUENCE [LARGE SCALE GENOMIC DNA]</scope>
    <source>
        <strain evidence="2">cv. Tatra</strain>
        <tissue evidence="1">Young leaves</tissue>
    </source>
</reference>
<dbReference type="Proteomes" id="UP000236291">
    <property type="component" value="Unassembled WGS sequence"/>
</dbReference>
<protein>
    <submittedName>
        <fullName evidence="1">F-box family protein</fullName>
    </submittedName>
</protein>
<name>A0A2K3MR35_TRIPR</name>
<gene>
    <name evidence="1" type="ORF">L195_g016449</name>
</gene>
<comment type="caution">
    <text evidence="1">The sequence shown here is derived from an EMBL/GenBank/DDBJ whole genome shotgun (WGS) entry which is preliminary data.</text>
</comment>
<sequence>MPLELAFCPQDGKISGNFFLSLDFRHPGRVELRLLKRIVNCVDSHNVQRLELEVRCDIELIKHNIFSWQTLTFLNLWVYPGHASEKTLFPKSISLPALTTLYLGSFAFCASDNNARAEPFSAFNRLNTLVLRQCGVRDTQTLCISSATLVNFRVHSHSYNFYEIEFCTPNLVSFTFIGEPYQKLSGSSIAYVKHINIDARVLTLQKEPPQFLLNWLLELAYTKSLSVTASTLQVLSLNDNLLKMKLPSL</sequence>
<dbReference type="AlphaFoldDB" id="A0A2K3MR35"/>